<dbReference type="InterPro" id="IPR010980">
    <property type="entry name" value="Cyt_c/b562"/>
</dbReference>
<evidence type="ECO:0000313" key="8">
    <source>
        <dbReference type="Proteomes" id="UP001191082"/>
    </source>
</evidence>
<dbReference type="PIRSF" id="PIRSF000027">
    <property type="entry name" value="Cytc_c_prime"/>
    <property type="match status" value="1"/>
</dbReference>
<evidence type="ECO:0000256" key="5">
    <source>
        <dbReference type="ARBA" id="ARBA00023004"/>
    </source>
</evidence>
<accession>A0ABY2XB56</accession>
<dbReference type="SUPFAM" id="SSF47175">
    <property type="entry name" value="Cytochromes"/>
    <property type="match status" value="1"/>
</dbReference>
<dbReference type="EMBL" id="VCPC01000002">
    <property type="protein sequence ID" value="TMV13085.1"/>
    <property type="molecule type" value="Genomic_DNA"/>
</dbReference>
<feature type="chain" id="PRO_5045424851" evidence="6">
    <location>
        <begin position="19"/>
        <end position="144"/>
    </location>
</feature>
<evidence type="ECO:0000313" key="7">
    <source>
        <dbReference type="EMBL" id="TMV13085.1"/>
    </source>
</evidence>
<dbReference type="Proteomes" id="UP001191082">
    <property type="component" value="Unassembled WGS sequence"/>
</dbReference>
<feature type="signal peptide" evidence="6">
    <location>
        <begin position="1"/>
        <end position="18"/>
    </location>
</feature>
<comment type="caution">
    <text evidence="7">The sequence shown here is derived from an EMBL/GenBank/DDBJ whole genome shotgun (WGS) entry which is preliminary data.</text>
</comment>
<keyword evidence="4" id="KW-0249">Electron transport</keyword>
<sequence length="144" mass="15244">MKKYIAIALIAAGTAAFAHSGVKDPDVMNRMMGMSELAKQMKAIGSMAKGQTTFDPEALNAALGKISEEAGYIPSLFENKALDPKSEALPVIWDNFDTFTARATDLEEISGGLVGTIQTSTDLGPAMQQIGKACSACHADFRAK</sequence>
<keyword evidence="6" id="KW-0732">Signal</keyword>
<keyword evidence="1" id="KW-0813">Transport</keyword>
<evidence type="ECO:0000256" key="6">
    <source>
        <dbReference type="SAM" id="SignalP"/>
    </source>
</evidence>
<organism evidence="7 8">
    <name type="scientific">Arenibacterium halophilum</name>
    <dbReference type="NCBI Taxonomy" id="2583821"/>
    <lineage>
        <taxon>Bacteria</taxon>
        <taxon>Pseudomonadati</taxon>
        <taxon>Pseudomonadota</taxon>
        <taxon>Alphaproteobacteria</taxon>
        <taxon>Rhodobacterales</taxon>
        <taxon>Paracoccaceae</taxon>
        <taxon>Arenibacterium</taxon>
    </lineage>
</organism>
<dbReference type="InterPro" id="IPR012127">
    <property type="entry name" value="Cyt_c_prime"/>
</dbReference>
<keyword evidence="3" id="KW-0479">Metal-binding</keyword>
<dbReference type="Pfam" id="PF01322">
    <property type="entry name" value="Cytochrom_C_2"/>
    <property type="match status" value="1"/>
</dbReference>
<reference evidence="7 8" key="1">
    <citation type="submission" date="2019-05" db="EMBL/GenBank/DDBJ databases">
        <title>Marivita sp. nov. isolated from sea sediment.</title>
        <authorList>
            <person name="Kim W."/>
        </authorList>
    </citation>
    <scope>NUCLEOTIDE SEQUENCE [LARGE SCALE GENOMIC DNA]</scope>
    <source>
        <strain evidence="7 8">CAU 1492</strain>
    </source>
</reference>
<evidence type="ECO:0000256" key="3">
    <source>
        <dbReference type="ARBA" id="ARBA00022723"/>
    </source>
</evidence>
<evidence type="ECO:0000256" key="4">
    <source>
        <dbReference type="ARBA" id="ARBA00022982"/>
    </source>
</evidence>
<dbReference type="RefSeq" id="WP_138863641.1">
    <property type="nucleotide sequence ID" value="NZ_VCPC01000002.1"/>
</dbReference>
<dbReference type="InterPro" id="IPR002321">
    <property type="entry name" value="Cyt_c_II"/>
</dbReference>
<keyword evidence="8" id="KW-1185">Reference proteome</keyword>
<keyword evidence="2" id="KW-0349">Heme</keyword>
<name>A0ABY2XB56_9RHOB</name>
<evidence type="ECO:0000256" key="1">
    <source>
        <dbReference type="ARBA" id="ARBA00022448"/>
    </source>
</evidence>
<dbReference type="PROSITE" id="PS51009">
    <property type="entry name" value="CYTCII"/>
    <property type="match status" value="1"/>
</dbReference>
<gene>
    <name evidence="7" type="ORF">FGK64_09895</name>
</gene>
<proteinExistence type="predicted"/>
<keyword evidence="5" id="KW-0408">Iron</keyword>
<dbReference type="Gene3D" id="1.20.120.10">
    <property type="entry name" value="Cytochrome c/b562"/>
    <property type="match status" value="1"/>
</dbReference>
<evidence type="ECO:0000256" key="2">
    <source>
        <dbReference type="ARBA" id="ARBA00022617"/>
    </source>
</evidence>
<protein>
    <submittedName>
        <fullName evidence="7">Cytochrome c</fullName>
    </submittedName>
</protein>